<dbReference type="InterPro" id="IPR012944">
    <property type="entry name" value="SusD_RagB_dom"/>
</dbReference>
<evidence type="ECO:0000313" key="9">
    <source>
        <dbReference type="EMBL" id="MFB9063852.1"/>
    </source>
</evidence>
<feature type="chain" id="PRO_5047459181" evidence="6">
    <location>
        <begin position="19"/>
        <end position="458"/>
    </location>
</feature>
<dbReference type="Proteomes" id="UP001589589">
    <property type="component" value="Unassembled WGS sequence"/>
</dbReference>
<evidence type="ECO:0000256" key="3">
    <source>
        <dbReference type="ARBA" id="ARBA00022729"/>
    </source>
</evidence>
<keyword evidence="10" id="KW-1185">Reference proteome</keyword>
<keyword evidence="3 6" id="KW-0732">Signal</keyword>
<evidence type="ECO:0000256" key="4">
    <source>
        <dbReference type="ARBA" id="ARBA00023136"/>
    </source>
</evidence>
<comment type="similarity">
    <text evidence="2">Belongs to the SusD family.</text>
</comment>
<dbReference type="Gene3D" id="1.25.40.390">
    <property type="match status" value="1"/>
</dbReference>
<keyword evidence="5" id="KW-0998">Cell outer membrane</keyword>
<dbReference type="InterPro" id="IPR011990">
    <property type="entry name" value="TPR-like_helical_dom_sf"/>
</dbReference>
<organism evidence="9 10">
    <name type="scientific">Flavobacterium branchiarum</name>
    <dbReference type="NCBI Taxonomy" id="1114870"/>
    <lineage>
        <taxon>Bacteria</taxon>
        <taxon>Pseudomonadati</taxon>
        <taxon>Bacteroidota</taxon>
        <taxon>Flavobacteriia</taxon>
        <taxon>Flavobacteriales</taxon>
        <taxon>Flavobacteriaceae</taxon>
        <taxon>Flavobacterium</taxon>
    </lineage>
</organism>
<proteinExistence type="inferred from homology"/>
<protein>
    <submittedName>
        <fullName evidence="9">RagB/SusD family nutrient uptake outer membrane protein</fullName>
    </submittedName>
</protein>
<comment type="caution">
    <text evidence="9">The sequence shown here is derived from an EMBL/GenBank/DDBJ whole genome shotgun (WGS) entry which is preliminary data.</text>
</comment>
<feature type="domain" description="SusD-like N-terminal" evidence="8">
    <location>
        <begin position="20"/>
        <end position="189"/>
    </location>
</feature>
<dbReference type="Pfam" id="PF07980">
    <property type="entry name" value="SusD_RagB"/>
    <property type="match status" value="1"/>
</dbReference>
<dbReference type="EMBL" id="JBHMEX010000026">
    <property type="protein sequence ID" value="MFB9063852.1"/>
    <property type="molecule type" value="Genomic_DNA"/>
</dbReference>
<feature type="domain" description="RagB/SusD" evidence="7">
    <location>
        <begin position="327"/>
        <end position="454"/>
    </location>
</feature>
<keyword evidence="4" id="KW-0472">Membrane</keyword>
<dbReference type="InterPro" id="IPR033985">
    <property type="entry name" value="SusD-like_N"/>
</dbReference>
<name>A0ABV5FKA9_9FLAO</name>
<evidence type="ECO:0000256" key="2">
    <source>
        <dbReference type="ARBA" id="ARBA00006275"/>
    </source>
</evidence>
<dbReference type="SUPFAM" id="SSF48452">
    <property type="entry name" value="TPR-like"/>
    <property type="match status" value="1"/>
</dbReference>
<reference evidence="9 10" key="1">
    <citation type="submission" date="2024-09" db="EMBL/GenBank/DDBJ databases">
        <authorList>
            <person name="Sun Q."/>
            <person name="Mori K."/>
        </authorList>
    </citation>
    <scope>NUCLEOTIDE SEQUENCE [LARGE SCALE GENOMIC DNA]</scope>
    <source>
        <strain evidence="9 10">CECT 7908</strain>
    </source>
</reference>
<evidence type="ECO:0000313" key="10">
    <source>
        <dbReference type="Proteomes" id="UP001589589"/>
    </source>
</evidence>
<evidence type="ECO:0000259" key="7">
    <source>
        <dbReference type="Pfam" id="PF07980"/>
    </source>
</evidence>
<evidence type="ECO:0000259" key="8">
    <source>
        <dbReference type="Pfam" id="PF14322"/>
    </source>
</evidence>
<dbReference type="RefSeq" id="WP_290262367.1">
    <property type="nucleotide sequence ID" value="NZ_JAUFQQ010000003.1"/>
</dbReference>
<dbReference type="PROSITE" id="PS51257">
    <property type="entry name" value="PROKAR_LIPOPROTEIN"/>
    <property type="match status" value="1"/>
</dbReference>
<sequence>MKKIVLYLIALSLFTACSLDQKNQDEISGDNIINTTQKAYSVLSQAYIDLPMEPSPYTMLSEDIQPSYLINNNASTKEYYNWRDVEIAKTADRIWAQYYSSIAHLNALLASEKYISNGAEWNFIKGNALTLKAYVYFDLLQLFSKRYEPSALGILPKEVLEIQNNARVTQLESIVFIKTLLDQGIALMEGTGSQTNYFITIPAAENLKAQIALFTKDYEEAEKIAKKLVARYPTLPNAEKEYASLWQTSLEKGVSETYWIYNYQQNPNAYLLFDKVKGDLFYINHFVSFDKQDIRYDASQYFYTMSSLDGVNKDRALLGKYKTSIATNEARNIVLSRNTETYFILIESLIEQNKLNEATQIFNTFLGSINNPILEEGNSQNTLRLLMQSEKQKEFIGEKINFFDLKRWNVAVSRYLPDSNNRLSTIANTDFRWVWPIPDSEMRYNSNAIQNEGWLIIK</sequence>
<accession>A0ABV5FKA9</accession>
<dbReference type="Pfam" id="PF14322">
    <property type="entry name" value="SusD-like_3"/>
    <property type="match status" value="1"/>
</dbReference>
<feature type="signal peptide" evidence="6">
    <location>
        <begin position="1"/>
        <end position="18"/>
    </location>
</feature>
<evidence type="ECO:0000256" key="1">
    <source>
        <dbReference type="ARBA" id="ARBA00004442"/>
    </source>
</evidence>
<evidence type="ECO:0000256" key="6">
    <source>
        <dbReference type="SAM" id="SignalP"/>
    </source>
</evidence>
<comment type="subcellular location">
    <subcellularLocation>
        <location evidence="1">Cell outer membrane</location>
    </subcellularLocation>
</comment>
<evidence type="ECO:0000256" key="5">
    <source>
        <dbReference type="ARBA" id="ARBA00023237"/>
    </source>
</evidence>
<gene>
    <name evidence="9" type="ORF">ACFFUQ_07430</name>
</gene>